<protein>
    <submittedName>
        <fullName evidence="3">Uncharacterized protein LOC113472889</fullName>
    </submittedName>
</protein>
<dbReference type="KEGG" id="dci:113472889"/>
<sequence length="310" mass="34550">VTKQILYCLISEQEADLEFLLGANDEELSSVVPKVVHKSKLRNAIAKLKAESACSGSLEPSTTNQQFQCPTSQVQQHVIEPSTTNQQFQYPTSQVQQQVIEPSTTNQQFQYPTSQVQQHVIEPSTSQLVLSNPLTTQFENFGPSLSSTFGQYESVSQPVVNQATTWEVITVPEANNSINPLQTVLQSSATGTTILQKTDLDQLDRRFITSAIVETCLLKVKKPSDTIRGEEWTKWTTYIKEIFPKEDPAIYYTPFKVCDGKCFRATGYIANRLIHIRRSISTPVRSRSTSSESTSSSGSGTKSKKQRVSE</sequence>
<feature type="region of interest" description="Disordered" evidence="1">
    <location>
        <begin position="284"/>
        <end position="310"/>
    </location>
</feature>
<evidence type="ECO:0000313" key="3">
    <source>
        <dbReference type="RefSeq" id="XP_026688477.1"/>
    </source>
</evidence>
<proteinExistence type="predicted"/>
<dbReference type="GeneID" id="113472889"/>
<dbReference type="PaxDb" id="121845-A0A3Q0JJB6"/>
<feature type="non-terminal residue" evidence="3">
    <location>
        <position position="1"/>
    </location>
</feature>
<reference evidence="3" key="1">
    <citation type="submission" date="2025-08" db="UniProtKB">
        <authorList>
            <consortium name="RefSeq"/>
        </authorList>
    </citation>
    <scope>IDENTIFICATION</scope>
</reference>
<dbReference type="AlphaFoldDB" id="A0A3Q0JJB6"/>
<gene>
    <name evidence="3" type="primary">LOC113472889</name>
</gene>
<evidence type="ECO:0000256" key="1">
    <source>
        <dbReference type="SAM" id="MobiDB-lite"/>
    </source>
</evidence>
<accession>A0A3Q0JJB6</accession>
<name>A0A3Q0JJB6_DIACI</name>
<dbReference type="RefSeq" id="XP_026688477.1">
    <property type="nucleotide sequence ID" value="XM_026832676.1"/>
</dbReference>
<dbReference type="Proteomes" id="UP000079169">
    <property type="component" value="Unplaced"/>
</dbReference>
<feature type="compositionally biased region" description="Low complexity" evidence="1">
    <location>
        <begin position="284"/>
        <end position="301"/>
    </location>
</feature>
<evidence type="ECO:0000313" key="2">
    <source>
        <dbReference type="Proteomes" id="UP000079169"/>
    </source>
</evidence>
<keyword evidence="2" id="KW-1185">Reference proteome</keyword>
<organism evidence="2 3">
    <name type="scientific">Diaphorina citri</name>
    <name type="common">Asian citrus psyllid</name>
    <dbReference type="NCBI Taxonomy" id="121845"/>
    <lineage>
        <taxon>Eukaryota</taxon>
        <taxon>Metazoa</taxon>
        <taxon>Ecdysozoa</taxon>
        <taxon>Arthropoda</taxon>
        <taxon>Hexapoda</taxon>
        <taxon>Insecta</taxon>
        <taxon>Pterygota</taxon>
        <taxon>Neoptera</taxon>
        <taxon>Paraneoptera</taxon>
        <taxon>Hemiptera</taxon>
        <taxon>Sternorrhyncha</taxon>
        <taxon>Psylloidea</taxon>
        <taxon>Psyllidae</taxon>
        <taxon>Diaphorininae</taxon>
        <taxon>Diaphorina</taxon>
    </lineage>
</organism>